<evidence type="ECO:0000256" key="9">
    <source>
        <dbReference type="SAM" id="MobiDB-lite"/>
    </source>
</evidence>
<feature type="compositionally biased region" description="Polar residues" evidence="9">
    <location>
        <begin position="44"/>
        <end position="62"/>
    </location>
</feature>
<feature type="region of interest" description="Disordered" evidence="9">
    <location>
        <begin position="21"/>
        <end position="67"/>
    </location>
</feature>
<dbReference type="SUPFAM" id="SSF57903">
    <property type="entry name" value="FYVE/PHD zinc finger"/>
    <property type="match status" value="3"/>
</dbReference>
<evidence type="ECO:0000313" key="11">
    <source>
        <dbReference type="EMBL" id="KAF2499903.1"/>
    </source>
</evidence>
<dbReference type="InterPro" id="IPR013083">
    <property type="entry name" value="Znf_RING/FYVE/PHD"/>
</dbReference>
<evidence type="ECO:0000256" key="6">
    <source>
        <dbReference type="ARBA" id="ARBA00022853"/>
    </source>
</evidence>
<organism evidence="11 12">
    <name type="scientific">Lophium mytilinum</name>
    <dbReference type="NCBI Taxonomy" id="390894"/>
    <lineage>
        <taxon>Eukaryota</taxon>
        <taxon>Fungi</taxon>
        <taxon>Dikarya</taxon>
        <taxon>Ascomycota</taxon>
        <taxon>Pezizomycotina</taxon>
        <taxon>Dothideomycetes</taxon>
        <taxon>Pleosporomycetidae</taxon>
        <taxon>Mytilinidiales</taxon>
        <taxon>Mytilinidiaceae</taxon>
        <taxon>Lophium</taxon>
    </lineage>
</organism>
<dbReference type="Proteomes" id="UP000799750">
    <property type="component" value="Unassembled WGS sequence"/>
</dbReference>
<dbReference type="GO" id="GO:0008270">
    <property type="term" value="F:zinc ion binding"/>
    <property type="evidence" value="ECO:0007669"/>
    <property type="project" value="UniProtKB-KW"/>
</dbReference>
<dbReference type="EMBL" id="MU004184">
    <property type="protein sequence ID" value="KAF2499903.1"/>
    <property type="molecule type" value="Genomic_DNA"/>
</dbReference>
<feature type="compositionally biased region" description="Basic and acidic residues" evidence="9">
    <location>
        <begin position="276"/>
        <end position="290"/>
    </location>
</feature>
<dbReference type="AlphaFoldDB" id="A0A6A6R833"/>
<feature type="region of interest" description="Disordered" evidence="9">
    <location>
        <begin position="263"/>
        <end position="359"/>
    </location>
</feature>
<comment type="subcellular location">
    <subcellularLocation>
        <location evidence="1">Nucleus</location>
    </subcellularLocation>
</comment>
<evidence type="ECO:0000256" key="5">
    <source>
        <dbReference type="ARBA" id="ARBA00022833"/>
    </source>
</evidence>
<dbReference type="InterPro" id="IPR019787">
    <property type="entry name" value="Znf_PHD-finger"/>
</dbReference>
<dbReference type="SMART" id="SM00249">
    <property type="entry name" value="PHD"/>
    <property type="match status" value="3"/>
</dbReference>
<feature type="compositionally biased region" description="Basic and acidic residues" evidence="9">
    <location>
        <begin position="313"/>
        <end position="324"/>
    </location>
</feature>
<evidence type="ECO:0000256" key="3">
    <source>
        <dbReference type="ARBA" id="ARBA00022723"/>
    </source>
</evidence>
<dbReference type="InterPro" id="IPR028651">
    <property type="entry name" value="ING_fam"/>
</dbReference>
<dbReference type="GO" id="GO:0005634">
    <property type="term" value="C:nucleus"/>
    <property type="evidence" value="ECO:0007669"/>
    <property type="project" value="UniProtKB-SubCell"/>
</dbReference>
<dbReference type="InterPro" id="IPR011011">
    <property type="entry name" value="Znf_FYVE_PHD"/>
</dbReference>
<dbReference type="PROSITE" id="PS01359">
    <property type="entry name" value="ZF_PHD_1"/>
    <property type="match status" value="1"/>
</dbReference>
<dbReference type="PANTHER" id="PTHR10333:SF42">
    <property type="entry name" value="INHIBITOR OF GROWTH PROTEIN 5"/>
    <property type="match status" value="1"/>
</dbReference>
<sequence length="608" mass="69457">MLRRAAAGSVSSISPLPWDYKGRPLAPQSRGFKHRSTEQHTHHPTQSVNPNSQTFYLSPPTSRSKRYSTGKMAAREFGTTPTTVPCIFLANYHKLVCGHWAHTSQPTYCAPNCSEPYPHMARNEQNPRFLCVICMLKVMETWEGVAESLAAARAEERKPLVAGNGKGIREVLAERRKLWRRVVEVKLEYFEGINKSREYYVGSDSFEIKEWDKYRFAVDDLDGDKLAARLEDMTTKNGIDGLGELEETENFNILERFDRAARKADTKMRQAVAPERPWRDRSRSPGRDGRSTNPNSDGTRQRSPGRGLRRMHDRFANEPQNDRRGKWRPRSASPTDMHCMFDSMSLKPKPQYEKNDTRNPNLPASKSVCPCGSSKEEFVIICDNKWCQQTYHLKSCAKLEKRPSRRWLCASCSDLPEQCYCRGRKEDALISCHGRGCKTSQFHLSCVELTVTEDQRLGKQDWYCPSCDLANKGAAKCCVCRLPDFGIAMIACEYENRGCEDCDHYDEDCPLCRVSDDRCPVGWYHLPCVGMTEVPKQEKWECRKCLDRAQCKRLAAEKAKEGAVKQHKPEVAGLRRSERATKGLLPKRFRDVDVGDLAQGIRQMDMEQ</sequence>
<evidence type="ECO:0000256" key="1">
    <source>
        <dbReference type="ARBA" id="ARBA00004123"/>
    </source>
</evidence>
<dbReference type="InterPro" id="IPR019786">
    <property type="entry name" value="Zinc_finger_PHD-type_CS"/>
</dbReference>
<comment type="similarity">
    <text evidence="2">Belongs to the ING family.</text>
</comment>
<proteinExistence type="inferred from homology"/>
<evidence type="ECO:0000256" key="8">
    <source>
        <dbReference type="PROSITE-ProRule" id="PRU00146"/>
    </source>
</evidence>
<evidence type="ECO:0000256" key="7">
    <source>
        <dbReference type="ARBA" id="ARBA00023242"/>
    </source>
</evidence>
<evidence type="ECO:0000259" key="10">
    <source>
        <dbReference type="PROSITE" id="PS50016"/>
    </source>
</evidence>
<reference evidence="11" key="1">
    <citation type="journal article" date="2020" name="Stud. Mycol.">
        <title>101 Dothideomycetes genomes: a test case for predicting lifestyles and emergence of pathogens.</title>
        <authorList>
            <person name="Haridas S."/>
            <person name="Albert R."/>
            <person name="Binder M."/>
            <person name="Bloem J."/>
            <person name="Labutti K."/>
            <person name="Salamov A."/>
            <person name="Andreopoulos B."/>
            <person name="Baker S."/>
            <person name="Barry K."/>
            <person name="Bills G."/>
            <person name="Bluhm B."/>
            <person name="Cannon C."/>
            <person name="Castanera R."/>
            <person name="Culley D."/>
            <person name="Daum C."/>
            <person name="Ezra D."/>
            <person name="Gonzalez J."/>
            <person name="Henrissat B."/>
            <person name="Kuo A."/>
            <person name="Liang C."/>
            <person name="Lipzen A."/>
            <person name="Lutzoni F."/>
            <person name="Magnuson J."/>
            <person name="Mondo S."/>
            <person name="Nolan M."/>
            <person name="Ohm R."/>
            <person name="Pangilinan J."/>
            <person name="Park H.-J."/>
            <person name="Ramirez L."/>
            <person name="Alfaro M."/>
            <person name="Sun H."/>
            <person name="Tritt A."/>
            <person name="Yoshinaga Y."/>
            <person name="Zwiers L.-H."/>
            <person name="Turgeon B."/>
            <person name="Goodwin S."/>
            <person name="Spatafora J."/>
            <person name="Crous P."/>
            <person name="Grigoriev I."/>
        </authorList>
    </citation>
    <scope>NUCLEOTIDE SEQUENCE</scope>
    <source>
        <strain evidence="11">CBS 269.34</strain>
    </source>
</reference>
<accession>A0A6A6R833</accession>
<feature type="domain" description="PHD-type" evidence="10">
    <location>
        <begin position="406"/>
        <end position="470"/>
    </location>
</feature>
<dbReference type="InterPro" id="IPR001965">
    <property type="entry name" value="Znf_PHD"/>
</dbReference>
<protein>
    <recommendedName>
        <fullName evidence="10">PHD-type domain-containing protein</fullName>
    </recommendedName>
</protein>
<dbReference type="Gene3D" id="3.30.40.10">
    <property type="entry name" value="Zinc/RING finger domain, C3HC4 (zinc finger)"/>
    <property type="match status" value="3"/>
</dbReference>
<keyword evidence="3" id="KW-0479">Metal-binding</keyword>
<dbReference type="PANTHER" id="PTHR10333">
    <property type="entry name" value="INHIBITOR OF GROWTH PROTEIN"/>
    <property type="match status" value="1"/>
</dbReference>
<feature type="compositionally biased region" description="Polar residues" evidence="9">
    <location>
        <begin position="291"/>
        <end position="302"/>
    </location>
</feature>
<dbReference type="OrthoDB" id="5417730at2759"/>
<name>A0A6A6R833_9PEZI</name>
<evidence type="ECO:0000313" key="12">
    <source>
        <dbReference type="Proteomes" id="UP000799750"/>
    </source>
</evidence>
<dbReference type="GO" id="GO:0000785">
    <property type="term" value="C:chromatin"/>
    <property type="evidence" value="ECO:0007669"/>
    <property type="project" value="UniProtKB-ARBA"/>
</dbReference>
<keyword evidence="12" id="KW-1185">Reference proteome</keyword>
<keyword evidence="5" id="KW-0862">Zinc</keyword>
<gene>
    <name evidence="11" type="ORF">BU16DRAFT_536186</name>
</gene>
<dbReference type="PROSITE" id="PS50016">
    <property type="entry name" value="ZF_PHD_2"/>
    <property type="match status" value="1"/>
</dbReference>
<evidence type="ECO:0000256" key="4">
    <source>
        <dbReference type="ARBA" id="ARBA00022771"/>
    </source>
</evidence>
<dbReference type="GO" id="GO:0006325">
    <property type="term" value="P:chromatin organization"/>
    <property type="evidence" value="ECO:0007669"/>
    <property type="project" value="UniProtKB-KW"/>
</dbReference>
<keyword evidence="7" id="KW-0539">Nucleus</keyword>
<evidence type="ECO:0000256" key="2">
    <source>
        <dbReference type="ARBA" id="ARBA00010210"/>
    </source>
</evidence>
<keyword evidence="6" id="KW-0156">Chromatin regulator</keyword>
<keyword evidence="4 8" id="KW-0863">Zinc-finger</keyword>